<proteinExistence type="predicted"/>
<keyword evidence="2" id="KW-1185">Reference proteome</keyword>
<evidence type="ECO:0000313" key="1">
    <source>
        <dbReference type="EMBL" id="MBB3840639.1"/>
    </source>
</evidence>
<dbReference type="AlphaFoldDB" id="A0A7W5ZPC9"/>
<protein>
    <submittedName>
        <fullName evidence="1">Uncharacterized protein</fullName>
    </submittedName>
</protein>
<dbReference type="RefSeq" id="WP_183977768.1">
    <property type="nucleotide sequence ID" value="NZ_JACIBY010000012.1"/>
</dbReference>
<dbReference type="EMBL" id="JACIBY010000012">
    <property type="protein sequence ID" value="MBB3840639.1"/>
    <property type="molecule type" value="Genomic_DNA"/>
</dbReference>
<sequence length="115" mass="13219">MRHIINFIGISPYKETVLLALTQLLPHFVLFRLENLSPEQEADEWRKTWIASLEADACILYSDGNSEHLSLLLDRLWRAPGTNIFTLDMAELEEDDLTSSFSINKVLKELLPADF</sequence>
<reference evidence="1 2" key="1">
    <citation type="submission" date="2020-08" db="EMBL/GenBank/DDBJ databases">
        <title>Genomic Encyclopedia of Type Strains, Phase IV (KMG-IV): sequencing the most valuable type-strain genomes for metagenomic binning, comparative biology and taxonomic classification.</title>
        <authorList>
            <person name="Goeker M."/>
        </authorList>
    </citation>
    <scope>NUCLEOTIDE SEQUENCE [LARGE SCALE GENOMIC DNA]</scope>
    <source>
        <strain evidence="1 2">DSM 17976</strain>
    </source>
</reference>
<name>A0A7W5ZPC9_9BACT</name>
<comment type="caution">
    <text evidence="1">The sequence shown here is derived from an EMBL/GenBank/DDBJ whole genome shotgun (WGS) entry which is preliminary data.</text>
</comment>
<dbReference type="Proteomes" id="UP000541352">
    <property type="component" value="Unassembled WGS sequence"/>
</dbReference>
<gene>
    <name evidence="1" type="ORF">FHS57_004659</name>
</gene>
<accession>A0A7W5ZPC9</accession>
<evidence type="ECO:0000313" key="2">
    <source>
        <dbReference type="Proteomes" id="UP000541352"/>
    </source>
</evidence>
<organism evidence="1 2">
    <name type="scientific">Runella defluvii</name>
    <dbReference type="NCBI Taxonomy" id="370973"/>
    <lineage>
        <taxon>Bacteria</taxon>
        <taxon>Pseudomonadati</taxon>
        <taxon>Bacteroidota</taxon>
        <taxon>Cytophagia</taxon>
        <taxon>Cytophagales</taxon>
        <taxon>Spirosomataceae</taxon>
        <taxon>Runella</taxon>
    </lineage>
</organism>